<dbReference type="GO" id="GO:0016020">
    <property type="term" value="C:membrane"/>
    <property type="evidence" value="ECO:0007669"/>
    <property type="project" value="UniProtKB-SubCell"/>
</dbReference>
<feature type="transmembrane region" description="Helical" evidence="5">
    <location>
        <begin position="32"/>
        <end position="51"/>
    </location>
</feature>
<evidence type="ECO:0000256" key="1">
    <source>
        <dbReference type="ARBA" id="ARBA00004141"/>
    </source>
</evidence>
<keyword evidence="2 5" id="KW-0812">Transmembrane</keyword>
<keyword evidence="3 5" id="KW-1133">Transmembrane helix</keyword>
<dbReference type="InterPro" id="IPR002657">
    <property type="entry name" value="BilAc:Na_symport/Acr3"/>
</dbReference>
<dbReference type="InterPro" id="IPR004710">
    <property type="entry name" value="Bilac:Na_transpt"/>
</dbReference>
<comment type="caution">
    <text evidence="6">The sequence shown here is derived from an EMBL/GenBank/DDBJ whole genome shotgun (WGS) entry which is preliminary data.</text>
</comment>
<dbReference type="Pfam" id="PF01758">
    <property type="entry name" value="SBF"/>
    <property type="match status" value="1"/>
</dbReference>
<reference evidence="6" key="1">
    <citation type="submission" date="2019-09" db="EMBL/GenBank/DDBJ databases">
        <title>Genomic analysis of Haloferax sp. CBA1149.</title>
        <authorList>
            <person name="Roh S.W."/>
        </authorList>
    </citation>
    <scope>NUCLEOTIDE SEQUENCE</scope>
    <source>
        <strain evidence="6">CBA1149</strain>
    </source>
</reference>
<gene>
    <name evidence="6" type="ORF">Hfx1149_15145</name>
</gene>
<name>A0A643JTH8_9EURY</name>
<accession>A0A643JTH8</accession>
<proteinExistence type="predicted"/>
<evidence type="ECO:0000256" key="4">
    <source>
        <dbReference type="ARBA" id="ARBA00023136"/>
    </source>
</evidence>
<organism evidence="6">
    <name type="scientific">Haloferax sp. CBA1149</name>
    <dbReference type="NCBI Taxonomy" id="2650753"/>
    <lineage>
        <taxon>Archaea</taxon>
        <taxon>Methanobacteriati</taxon>
        <taxon>Methanobacteriota</taxon>
        <taxon>Stenosarchaea group</taxon>
        <taxon>Halobacteria</taxon>
        <taxon>Halobacteriales</taxon>
        <taxon>Haloferacaceae</taxon>
        <taxon>Haloferax</taxon>
    </lineage>
</organism>
<dbReference type="AlphaFoldDB" id="A0A643JTH8"/>
<dbReference type="InterPro" id="IPR038770">
    <property type="entry name" value="Na+/solute_symporter_sf"/>
</dbReference>
<feature type="transmembrane region" description="Helical" evidence="5">
    <location>
        <begin position="191"/>
        <end position="211"/>
    </location>
</feature>
<evidence type="ECO:0000256" key="5">
    <source>
        <dbReference type="SAM" id="Phobius"/>
    </source>
</evidence>
<evidence type="ECO:0000313" key="6">
    <source>
        <dbReference type="EMBL" id="KAB1185389.1"/>
    </source>
</evidence>
<comment type="subcellular location">
    <subcellularLocation>
        <location evidence="1">Membrane</location>
        <topology evidence="1">Multi-pass membrane protein</topology>
    </subcellularLocation>
</comment>
<feature type="transmembrane region" description="Helical" evidence="5">
    <location>
        <begin position="163"/>
        <end position="185"/>
    </location>
</feature>
<feature type="transmembrane region" description="Helical" evidence="5">
    <location>
        <begin position="248"/>
        <end position="268"/>
    </location>
</feature>
<feature type="transmembrane region" description="Helical" evidence="5">
    <location>
        <begin position="57"/>
        <end position="78"/>
    </location>
</feature>
<dbReference type="PANTHER" id="PTHR10361">
    <property type="entry name" value="SODIUM-BILE ACID COTRANSPORTER"/>
    <property type="match status" value="1"/>
</dbReference>
<feature type="transmembrane region" description="Helical" evidence="5">
    <location>
        <begin position="124"/>
        <end position="142"/>
    </location>
</feature>
<keyword evidence="4 5" id="KW-0472">Membrane</keyword>
<feature type="transmembrane region" description="Helical" evidence="5">
    <location>
        <begin position="220"/>
        <end position="242"/>
    </location>
</feature>
<dbReference type="PANTHER" id="PTHR10361:SF28">
    <property type="entry name" value="P3 PROTEIN-RELATED"/>
    <property type="match status" value="1"/>
</dbReference>
<evidence type="ECO:0008006" key="7">
    <source>
        <dbReference type="Google" id="ProtNLM"/>
    </source>
</evidence>
<protein>
    <recommendedName>
        <fullName evidence="7">Bile acid:sodium symporter family protein</fullName>
    </recommendedName>
</protein>
<sequence length="279" mass="29273">MFMAGTMAVVGMQLTRGDLFETVRSYNLLARWLLANVVAVPLFAVVLWFVFDLSDPLLTGLVLISLAPGAPFIPRLVLLAGEDSKQALELTASLTVVAAVLVPVFATGVLVLIELHEGVSLFRFLGPLLLVLVVPIVVGALVRDLRPALATRATKPLARISNLSLVAALAVIVILDPGGIIRILLSLVGTGTLLILLVFIIGSIAIGWLIGGPTAEGRRILGLACAARNIGVALFAVTGAFPDSNADSAIVAYTVLMFVVSGGVAYYWGRTRRAIPSTA</sequence>
<feature type="transmembrane region" description="Helical" evidence="5">
    <location>
        <begin position="90"/>
        <end position="112"/>
    </location>
</feature>
<dbReference type="EMBL" id="VZUS01000004">
    <property type="protein sequence ID" value="KAB1185389.1"/>
    <property type="molecule type" value="Genomic_DNA"/>
</dbReference>
<evidence type="ECO:0000256" key="2">
    <source>
        <dbReference type="ARBA" id="ARBA00022692"/>
    </source>
</evidence>
<dbReference type="Gene3D" id="1.20.1530.20">
    <property type="match status" value="1"/>
</dbReference>
<evidence type="ECO:0000256" key="3">
    <source>
        <dbReference type="ARBA" id="ARBA00022989"/>
    </source>
</evidence>